<feature type="domain" description="PDZ" evidence="1">
    <location>
        <begin position="64"/>
        <end position="159"/>
    </location>
</feature>
<reference evidence="2 3" key="1">
    <citation type="submission" date="2017-08" db="EMBL/GenBank/DDBJ databases">
        <title>Infants hospitalized years apart are colonized by the same room-sourced microbial strains.</title>
        <authorList>
            <person name="Brooks B."/>
            <person name="Olm M.R."/>
            <person name="Firek B.A."/>
            <person name="Baker R."/>
            <person name="Thomas B.C."/>
            <person name="Morowitz M.J."/>
            <person name="Banfield J.F."/>
        </authorList>
    </citation>
    <scope>NUCLEOTIDE SEQUENCE [LARGE SCALE GENOMIC DNA]</scope>
    <source>
        <strain evidence="2">S2_005_002_R2_33</strain>
    </source>
</reference>
<dbReference type="AlphaFoldDB" id="A0A2W5QA82"/>
<comment type="caution">
    <text evidence="2">The sequence shown here is derived from an EMBL/GenBank/DDBJ whole genome shotgun (WGS) entry which is preliminary data.</text>
</comment>
<accession>A0A2W5QA82</accession>
<evidence type="ECO:0000313" key="2">
    <source>
        <dbReference type="EMBL" id="PZQ54387.1"/>
    </source>
</evidence>
<name>A0A2W5QA82_9SPHN</name>
<dbReference type="SMART" id="SM00228">
    <property type="entry name" value="PDZ"/>
    <property type="match status" value="1"/>
</dbReference>
<dbReference type="InterPro" id="IPR041489">
    <property type="entry name" value="PDZ_6"/>
</dbReference>
<protein>
    <recommendedName>
        <fullName evidence="1">PDZ domain-containing protein</fullName>
    </recommendedName>
</protein>
<dbReference type="Gene3D" id="2.30.42.10">
    <property type="match status" value="1"/>
</dbReference>
<evidence type="ECO:0000259" key="1">
    <source>
        <dbReference type="SMART" id="SM00228"/>
    </source>
</evidence>
<organism evidence="2 3">
    <name type="scientific">Novosphingobium pentaromativorans</name>
    <dbReference type="NCBI Taxonomy" id="205844"/>
    <lineage>
        <taxon>Bacteria</taxon>
        <taxon>Pseudomonadati</taxon>
        <taxon>Pseudomonadota</taxon>
        <taxon>Alphaproteobacteria</taxon>
        <taxon>Sphingomonadales</taxon>
        <taxon>Sphingomonadaceae</taxon>
        <taxon>Novosphingobium</taxon>
    </lineage>
</organism>
<dbReference type="SUPFAM" id="SSF50156">
    <property type="entry name" value="PDZ domain-like"/>
    <property type="match status" value="1"/>
</dbReference>
<dbReference type="Pfam" id="PF17820">
    <property type="entry name" value="PDZ_6"/>
    <property type="match status" value="1"/>
</dbReference>
<gene>
    <name evidence="2" type="ORF">DI555_13275</name>
</gene>
<proteinExistence type="predicted"/>
<dbReference type="InterPro" id="IPR036034">
    <property type="entry name" value="PDZ_sf"/>
</dbReference>
<evidence type="ECO:0000313" key="3">
    <source>
        <dbReference type="Proteomes" id="UP000249082"/>
    </source>
</evidence>
<dbReference type="Proteomes" id="UP000249082">
    <property type="component" value="Unassembled WGS sequence"/>
</dbReference>
<dbReference type="EMBL" id="QFPX01000009">
    <property type="protein sequence ID" value="PZQ54387.1"/>
    <property type="molecule type" value="Genomic_DNA"/>
</dbReference>
<dbReference type="InterPro" id="IPR001478">
    <property type="entry name" value="PDZ"/>
</dbReference>
<sequence>MLAPGILPLHVRFALSSLQLRRGSGLRMSEVSDRKGRLLGLLPMLGALLAVTGALTWGDIWAQRHFGLIGQTLPRPHGVVQGESWRQVLDFTADPVPGPQPGLVVTSVRSRGYAEKAGLAVGDWIESADGREPPTLQALAEELSARGQQPIHLRVVHQGAVRTVELAREPGLMAR</sequence>